<sequence>MKKLNGSLYSIGHGARSIDEFINLLMVYDIEFVVDVRSRPRSKFNPQFNQLELKKSLGLSGIRYVFMGEGLGGLPKDPSCYDYRGHVDYSVLRDKDFFREGVGRLVTANEKKIRIACMCSEIDACDCHRSKLIGEALLVQNISMLHITKQGGIESQEDVIKRVINKGGGDLFSDGDVLLKSRKSYK</sequence>
<reference evidence="1 2" key="1">
    <citation type="submission" date="2023-06" db="EMBL/GenBank/DDBJ databases">
        <title>Marinobacter azerbaijanicus a moderately halophilic, isolated from Urmia Lake in Azerbaijan region of Iran.</title>
        <authorList>
            <person name="Sanchez-Porro C."/>
            <person name="Aghdam E.M."/>
            <person name="Saheb S.M."/>
            <person name="Tarhriz V."/>
            <person name="Kazemi E."/>
            <person name="Ammozegar M.A."/>
            <person name="Ventosa A."/>
            <person name="Hejazi M.S."/>
        </authorList>
    </citation>
    <scope>NUCLEOTIDE SEQUENCE [LARGE SCALE GENOMIC DNA]</scope>
    <source>
        <strain evidence="1 2">TBZ242</strain>
    </source>
</reference>
<dbReference type="PIRSF" id="PIRSF024492">
    <property type="entry name" value="UCP024492"/>
    <property type="match status" value="1"/>
</dbReference>
<dbReference type="PANTHER" id="PTHR39337:SF1">
    <property type="entry name" value="BLR5642 PROTEIN"/>
    <property type="match status" value="1"/>
</dbReference>
<dbReference type="Pfam" id="PF04343">
    <property type="entry name" value="DUF488"/>
    <property type="match status" value="1"/>
</dbReference>
<proteinExistence type="predicted"/>
<keyword evidence="2" id="KW-1185">Reference proteome</keyword>
<name>A0ABT7ILR5_9GAMM</name>
<dbReference type="InterPro" id="IPR014519">
    <property type="entry name" value="UCP024492"/>
</dbReference>
<organism evidence="1 2">
    <name type="scientific">Marinobacter azerbaijanicus</name>
    <dbReference type="NCBI Taxonomy" id="3050455"/>
    <lineage>
        <taxon>Bacteria</taxon>
        <taxon>Pseudomonadati</taxon>
        <taxon>Pseudomonadota</taxon>
        <taxon>Gammaproteobacteria</taxon>
        <taxon>Pseudomonadales</taxon>
        <taxon>Marinobacteraceae</taxon>
        <taxon>Marinobacter</taxon>
    </lineage>
</organism>
<dbReference type="Proteomes" id="UP001227964">
    <property type="component" value="Unassembled WGS sequence"/>
</dbReference>
<comment type="caution">
    <text evidence="1">The sequence shown here is derived from an EMBL/GenBank/DDBJ whole genome shotgun (WGS) entry which is preliminary data.</text>
</comment>
<gene>
    <name evidence="1" type="ORF">QPM17_23215</name>
</gene>
<evidence type="ECO:0000313" key="1">
    <source>
        <dbReference type="EMBL" id="MDL0434054.1"/>
    </source>
</evidence>
<dbReference type="PANTHER" id="PTHR39337">
    <property type="entry name" value="BLR5642 PROTEIN"/>
    <property type="match status" value="1"/>
</dbReference>
<protein>
    <submittedName>
        <fullName evidence="1">DUF488 domain-containing protein</fullName>
    </submittedName>
</protein>
<dbReference type="EMBL" id="JASSVS010000039">
    <property type="protein sequence ID" value="MDL0434054.1"/>
    <property type="molecule type" value="Genomic_DNA"/>
</dbReference>
<dbReference type="InterPro" id="IPR007438">
    <property type="entry name" value="DUF488"/>
</dbReference>
<dbReference type="RefSeq" id="WP_285394125.1">
    <property type="nucleotide sequence ID" value="NZ_JASSVS010000039.1"/>
</dbReference>
<evidence type="ECO:0000313" key="2">
    <source>
        <dbReference type="Proteomes" id="UP001227964"/>
    </source>
</evidence>
<accession>A0ABT7ILR5</accession>